<reference evidence="1" key="2">
    <citation type="journal article" date="2015" name="Fish Shellfish Immunol.">
        <title>Early steps in the European eel (Anguilla anguilla)-Vibrio vulnificus interaction in the gills: Role of the RtxA13 toxin.</title>
        <authorList>
            <person name="Callol A."/>
            <person name="Pajuelo D."/>
            <person name="Ebbesson L."/>
            <person name="Teles M."/>
            <person name="MacKenzie S."/>
            <person name="Amaro C."/>
        </authorList>
    </citation>
    <scope>NUCLEOTIDE SEQUENCE</scope>
</reference>
<name>A0A0E9PUH9_ANGAN</name>
<accession>A0A0E9PUH9</accession>
<evidence type="ECO:0000313" key="1">
    <source>
        <dbReference type="EMBL" id="JAH08169.1"/>
    </source>
</evidence>
<sequence>MECFQARGFE</sequence>
<dbReference type="EMBL" id="GBXM01100408">
    <property type="protein sequence ID" value="JAH08169.1"/>
    <property type="molecule type" value="Transcribed_RNA"/>
</dbReference>
<proteinExistence type="predicted"/>
<organism evidence="1">
    <name type="scientific">Anguilla anguilla</name>
    <name type="common">European freshwater eel</name>
    <name type="synonym">Muraena anguilla</name>
    <dbReference type="NCBI Taxonomy" id="7936"/>
    <lineage>
        <taxon>Eukaryota</taxon>
        <taxon>Metazoa</taxon>
        <taxon>Chordata</taxon>
        <taxon>Craniata</taxon>
        <taxon>Vertebrata</taxon>
        <taxon>Euteleostomi</taxon>
        <taxon>Actinopterygii</taxon>
        <taxon>Neopterygii</taxon>
        <taxon>Teleostei</taxon>
        <taxon>Anguilliformes</taxon>
        <taxon>Anguillidae</taxon>
        <taxon>Anguilla</taxon>
    </lineage>
</organism>
<reference evidence="1" key="1">
    <citation type="submission" date="2014-11" db="EMBL/GenBank/DDBJ databases">
        <authorList>
            <person name="Amaro Gonzalez C."/>
        </authorList>
    </citation>
    <scope>NUCLEOTIDE SEQUENCE</scope>
</reference>
<protein>
    <submittedName>
        <fullName evidence="1">Uncharacterized protein</fullName>
    </submittedName>
</protein>